<sequence>MLHMFQWLDLTGTTEPHSWSIYDYLECFCVPVEVIRQRSRGFDTVKSRGFDTVEGIRHSRGDSTLIIAHLGWVLPMSSHILMSLQNIN</sequence>
<evidence type="ECO:0000313" key="1">
    <source>
        <dbReference type="EMBL" id="OTG19643.1"/>
    </source>
</evidence>
<keyword evidence="2" id="KW-1185">Reference proteome</keyword>
<organism evidence="1 2">
    <name type="scientific">Helianthus annuus</name>
    <name type="common">Common sunflower</name>
    <dbReference type="NCBI Taxonomy" id="4232"/>
    <lineage>
        <taxon>Eukaryota</taxon>
        <taxon>Viridiplantae</taxon>
        <taxon>Streptophyta</taxon>
        <taxon>Embryophyta</taxon>
        <taxon>Tracheophyta</taxon>
        <taxon>Spermatophyta</taxon>
        <taxon>Magnoliopsida</taxon>
        <taxon>eudicotyledons</taxon>
        <taxon>Gunneridae</taxon>
        <taxon>Pentapetalae</taxon>
        <taxon>asterids</taxon>
        <taxon>campanulids</taxon>
        <taxon>Asterales</taxon>
        <taxon>Asteraceae</taxon>
        <taxon>Asteroideae</taxon>
        <taxon>Heliantheae alliance</taxon>
        <taxon>Heliantheae</taxon>
        <taxon>Helianthus</taxon>
    </lineage>
</organism>
<reference evidence="2" key="1">
    <citation type="journal article" date="2017" name="Nature">
        <title>The sunflower genome provides insights into oil metabolism, flowering and Asterid evolution.</title>
        <authorList>
            <person name="Badouin H."/>
            <person name="Gouzy J."/>
            <person name="Grassa C.J."/>
            <person name="Murat F."/>
            <person name="Staton S.E."/>
            <person name="Cottret L."/>
            <person name="Lelandais-Briere C."/>
            <person name="Owens G.L."/>
            <person name="Carrere S."/>
            <person name="Mayjonade B."/>
            <person name="Legrand L."/>
            <person name="Gill N."/>
            <person name="Kane N.C."/>
            <person name="Bowers J.E."/>
            <person name="Hubner S."/>
            <person name="Bellec A."/>
            <person name="Berard A."/>
            <person name="Berges H."/>
            <person name="Blanchet N."/>
            <person name="Boniface M.C."/>
            <person name="Brunel D."/>
            <person name="Catrice O."/>
            <person name="Chaidir N."/>
            <person name="Claudel C."/>
            <person name="Donnadieu C."/>
            <person name="Faraut T."/>
            <person name="Fievet G."/>
            <person name="Helmstetter N."/>
            <person name="King M."/>
            <person name="Knapp S.J."/>
            <person name="Lai Z."/>
            <person name="Le Paslier M.C."/>
            <person name="Lippi Y."/>
            <person name="Lorenzon L."/>
            <person name="Mandel J.R."/>
            <person name="Marage G."/>
            <person name="Marchand G."/>
            <person name="Marquand E."/>
            <person name="Bret-Mestries E."/>
            <person name="Morien E."/>
            <person name="Nambeesan S."/>
            <person name="Nguyen T."/>
            <person name="Pegot-Espagnet P."/>
            <person name="Pouilly N."/>
            <person name="Raftis F."/>
            <person name="Sallet E."/>
            <person name="Schiex T."/>
            <person name="Thomas J."/>
            <person name="Vandecasteele C."/>
            <person name="Vares D."/>
            <person name="Vear F."/>
            <person name="Vautrin S."/>
            <person name="Crespi M."/>
            <person name="Mangin B."/>
            <person name="Burke J.M."/>
            <person name="Salse J."/>
            <person name="Munos S."/>
            <person name="Vincourt P."/>
            <person name="Rieseberg L.H."/>
            <person name="Langlade N.B."/>
        </authorList>
    </citation>
    <scope>NUCLEOTIDE SEQUENCE [LARGE SCALE GENOMIC DNA]</scope>
    <source>
        <strain evidence="2">cv. SF193</strain>
    </source>
</reference>
<dbReference type="EMBL" id="CM007897">
    <property type="protein sequence ID" value="OTG19643.1"/>
    <property type="molecule type" value="Genomic_DNA"/>
</dbReference>
<dbReference type="AlphaFoldDB" id="A0A251U9C4"/>
<name>A0A251U9C4_HELAN</name>
<evidence type="ECO:0000313" key="2">
    <source>
        <dbReference type="Proteomes" id="UP000215914"/>
    </source>
</evidence>
<protein>
    <submittedName>
        <fullName evidence="1">Uncharacterized protein</fullName>
    </submittedName>
</protein>
<accession>A0A251U9C4</accession>
<gene>
    <name evidence="1" type="ORF">HannXRQ_Chr08g0236371</name>
</gene>
<proteinExistence type="predicted"/>
<dbReference type="Proteomes" id="UP000215914">
    <property type="component" value="Chromosome 8"/>
</dbReference>
<dbReference type="InParanoid" id="A0A251U9C4"/>